<dbReference type="PIRSF" id="PIRSF020555">
    <property type="entry name" value="UCP020555"/>
    <property type="match status" value="1"/>
</dbReference>
<keyword evidence="2" id="KW-1185">Reference proteome</keyword>
<dbReference type="Pfam" id="PF16068">
    <property type="entry name" value="DUF4810"/>
    <property type="match status" value="1"/>
</dbReference>
<sequence length="119" mass="13118">MEMELNKVILCVTVLLLAGCASNKNQYYWGAYEDLVYKTHHTPSEVPPSVQIETLLADIDKAEALGKSVAPGVYAHLGFMYAADGNKELAMQSLIKEKELFPESATFINGIIQRSIPKS</sequence>
<evidence type="ECO:0000313" key="2">
    <source>
        <dbReference type="Proteomes" id="UP000011864"/>
    </source>
</evidence>
<dbReference type="PROSITE" id="PS51257">
    <property type="entry name" value="PROKAR_LIPOPROTEIN"/>
    <property type="match status" value="1"/>
</dbReference>
<dbReference type="STRING" id="1129794.C427_3232"/>
<organism evidence="1 2">
    <name type="scientific">Paraglaciecola psychrophila 170</name>
    <dbReference type="NCBI Taxonomy" id="1129794"/>
    <lineage>
        <taxon>Bacteria</taxon>
        <taxon>Pseudomonadati</taxon>
        <taxon>Pseudomonadota</taxon>
        <taxon>Gammaproteobacteria</taxon>
        <taxon>Alteromonadales</taxon>
        <taxon>Alteromonadaceae</taxon>
        <taxon>Paraglaciecola</taxon>
    </lineage>
</organism>
<proteinExistence type="predicted"/>
<evidence type="ECO:0000313" key="1">
    <source>
        <dbReference type="EMBL" id="AGH45341.1"/>
    </source>
</evidence>
<dbReference type="eggNOG" id="COG4259">
    <property type="taxonomic scope" value="Bacteria"/>
</dbReference>
<dbReference type="HOGENOM" id="CLU_139008_1_1_6"/>
<dbReference type="AlphaFoldDB" id="K6Z301"/>
<dbReference type="OrthoDB" id="9800218at2"/>
<protein>
    <recommendedName>
        <fullName evidence="3">Lipoprotein</fullName>
    </recommendedName>
</protein>
<dbReference type="KEGG" id="gps:C427_3232"/>
<dbReference type="InterPro" id="IPR014508">
    <property type="entry name" value="UCP020555_TPR-like"/>
</dbReference>
<name>K6Z301_9ALTE</name>
<dbReference type="Proteomes" id="UP000011864">
    <property type="component" value="Chromosome"/>
</dbReference>
<dbReference type="EMBL" id="CP003837">
    <property type="protein sequence ID" value="AGH45341.1"/>
    <property type="molecule type" value="Genomic_DNA"/>
</dbReference>
<accession>K6Z301</accession>
<evidence type="ECO:0008006" key="3">
    <source>
        <dbReference type="Google" id="ProtNLM"/>
    </source>
</evidence>
<gene>
    <name evidence="1" type="ORF">C427_3232</name>
</gene>
<reference evidence="1 2" key="1">
    <citation type="journal article" date="2013" name="Genome Announc.">
        <title>Complete Genome Sequence of Glaciecola psychrophila Strain 170T.</title>
        <authorList>
            <person name="Yin J."/>
            <person name="Chen J."/>
            <person name="Liu G."/>
            <person name="Yu Y."/>
            <person name="Song L."/>
            <person name="Wang X."/>
            <person name="Qu X."/>
        </authorList>
    </citation>
    <scope>NUCLEOTIDE SEQUENCE [LARGE SCALE GENOMIC DNA]</scope>
    <source>
        <strain evidence="1 2">170</strain>
    </source>
</reference>
<dbReference type="PATRIC" id="fig|1129794.4.peg.3213"/>